<comment type="caution">
    <text evidence="7">The sequence shown here is derived from an EMBL/GenBank/DDBJ whole genome shotgun (WGS) entry which is preliminary data.</text>
</comment>
<dbReference type="InterPro" id="IPR001107">
    <property type="entry name" value="Band_7"/>
</dbReference>
<evidence type="ECO:0000313" key="8">
    <source>
        <dbReference type="Proteomes" id="UP000177025"/>
    </source>
</evidence>
<feature type="domain" description="Band 7" evidence="6">
    <location>
        <begin position="23"/>
        <end position="216"/>
    </location>
</feature>
<dbReference type="EMBL" id="MEUM01000032">
    <property type="protein sequence ID" value="OGC43210.1"/>
    <property type="molecule type" value="Genomic_DNA"/>
</dbReference>
<keyword evidence="4" id="KW-0175">Coiled coil</keyword>
<comment type="similarity">
    <text evidence="2">Belongs to the band 7/mec-2 family. Flotillin subfamily.</text>
</comment>
<dbReference type="InterPro" id="IPR027705">
    <property type="entry name" value="Flotillin_fam"/>
</dbReference>
<evidence type="ECO:0000259" key="6">
    <source>
        <dbReference type="SMART" id="SM00244"/>
    </source>
</evidence>
<feature type="region of interest" description="Disordered" evidence="5">
    <location>
        <begin position="487"/>
        <end position="506"/>
    </location>
</feature>
<protein>
    <recommendedName>
        <fullName evidence="6">Band 7 domain-containing protein</fullName>
    </recommendedName>
</protein>
<keyword evidence="3" id="KW-0472">Membrane</keyword>
<dbReference type="GO" id="GO:0002020">
    <property type="term" value="F:protease binding"/>
    <property type="evidence" value="ECO:0007669"/>
    <property type="project" value="TreeGrafter"/>
</dbReference>
<evidence type="ECO:0000313" key="7">
    <source>
        <dbReference type="EMBL" id="OGC43210.1"/>
    </source>
</evidence>
<dbReference type="InterPro" id="IPR036013">
    <property type="entry name" value="Band_7/SPFH_dom_sf"/>
</dbReference>
<dbReference type="SMART" id="SM00244">
    <property type="entry name" value="PHB"/>
    <property type="match status" value="1"/>
</dbReference>
<evidence type="ECO:0000256" key="4">
    <source>
        <dbReference type="SAM" id="Coils"/>
    </source>
</evidence>
<dbReference type="PANTHER" id="PTHR13806:SF46">
    <property type="entry name" value="FLOTILLIN-1-RELATED"/>
    <property type="match status" value="1"/>
</dbReference>
<evidence type="ECO:0000256" key="2">
    <source>
        <dbReference type="ARBA" id="ARBA00007161"/>
    </source>
</evidence>
<dbReference type="Proteomes" id="UP000177025">
    <property type="component" value="Unassembled WGS sequence"/>
</dbReference>
<sequence length="506" mass="55534">MLSAFGIAILVVGLLMFLSLWARNYRKAGPDEALIVYGGGLKYKVMVIDPVTKQPKLGPDGKPAYIRRGWTAVIGGAIFTIPVLQKYNRISLKLMSIDVKVANAYSLEGVPVNIDAVANVKINSETEALARAIERFLGCDPEEVKNIIKETLEGQLRDIIGTLTVEQLYRERDDFVSSILKQSGQELDKIGVLIDIINIQTISDEKNYLENLGRKRAAEVKRDAEIGEAEADRDSVKKSSIAIREGQVVKAEQERQIAEAEKGRDVAKADYFGQTLKAQKTAEQEGPKAQAIARQSVVAEEVKIQEAEQKALQRVQTERIIAEEKRWIAEKVVPADAERQRIIKIAEGEAGAILKKAEAEAQAKLKIGTAEAEVIKLKLEKEAEGLKMKAQAWEKYGDAANFMNTLDAMKVMMEQAAYAASSMKIDKVVVIDSGGDGKGGPLARTMNAMPAAMVNLFEQLKAATNIDLEAFIKALTAKTMAPVTMPDSNIQEKIDKKGKKLSPPEK</sequence>
<accession>A0A1F4UEF1</accession>
<gene>
    <name evidence="7" type="ORF">A2Y85_04920</name>
</gene>
<proteinExistence type="inferred from homology"/>
<comment type="subcellular location">
    <subcellularLocation>
        <location evidence="1">Membrane</location>
    </subcellularLocation>
</comment>
<dbReference type="GO" id="GO:0072659">
    <property type="term" value="P:protein localization to plasma membrane"/>
    <property type="evidence" value="ECO:0007669"/>
    <property type="project" value="TreeGrafter"/>
</dbReference>
<dbReference type="Pfam" id="PF01145">
    <property type="entry name" value="Band_7"/>
    <property type="match status" value="1"/>
</dbReference>
<feature type="coiled-coil region" evidence="4">
    <location>
        <begin position="241"/>
        <end position="270"/>
    </location>
</feature>
<name>A0A1F4UEF1_UNCW3</name>
<reference evidence="7 8" key="1">
    <citation type="journal article" date="2016" name="Nat. Commun.">
        <title>Thousands of microbial genomes shed light on interconnected biogeochemical processes in an aquifer system.</title>
        <authorList>
            <person name="Anantharaman K."/>
            <person name="Brown C.T."/>
            <person name="Hug L.A."/>
            <person name="Sharon I."/>
            <person name="Castelle C.J."/>
            <person name="Probst A.J."/>
            <person name="Thomas B.C."/>
            <person name="Singh A."/>
            <person name="Wilkins M.J."/>
            <person name="Karaoz U."/>
            <person name="Brodie E.L."/>
            <person name="Williams K.H."/>
            <person name="Hubbard S.S."/>
            <person name="Banfield J.F."/>
        </authorList>
    </citation>
    <scope>NUCLEOTIDE SEQUENCE [LARGE SCALE GENOMIC DNA]</scope>
</reference>
<evidence type="ECO:0000256" key="5">
    <source>
        <dbReference type="SAM" id="MobiDB-lite"/>
    </source>
</evidence>
<evidence type="ECO:0000256" key="3">
    <source>
        <dbReference type="ARBA" id="ARBA00023136"/>
    </source>
</evidence>
<dbReference type="PANTHER" id="PTHR13806">
    <property type="entry name" value="FLOTILLIN-RELATED"/>
    <property type="match status" value="1"/>
</dbReference>
<dbReference type="AlphaFoldDB" id="A0A1F4UEF1"/>
<dbReference type="SUPFAM" id="SSF117892">
    <property type="entry name" value="Band 7/SPFH domain"/>
    <property type="match status" value="1"/>
</dbReference>
<organism evidence="7 8">
    <name type="scientific">candidate division WOR-3 bacterium RBG_13_43_14</name>
    <dbReference type="NCBI Taxonomy" id="1802590"/>
    <lineage>
        <taxon>Bacteria</taxon>
        <taxon>Bacteria division WOR-3</taxon>
    </lineage>
</organism>
<dbReference type="GO" id="GO:0005886">
    <property type="term" value="C:plasma membrane"/>
    <property type="evidence" value="ECO:0007669"/>
    <property type="project" value="TreeGrafter"/>
</dbReference>
<dbReference type="Gene3D" id="3.30.479.30">
    <property type="entry name" value="Band 7 domain"/>
    <property type="match status" value="1"/>
</dbReference>
<evidence type="ECO:0000256" key="1">
    <source>
        <dbReference type="ARBA" id="ARBA00004370"/>
    </source>
</evidence>
<dbReference type="CDD" id="cd03399">
    <property type="entry name" value="SPFH_flotillin"/>
    <property type="match status" value="1"/>
</dbReference>